<dbReference type="InterPro" id="IPR024061">
    <property type="entry name" value="NDT80_DNA-bd_dom"/>
</dbReference>
<dbReference type="GO" id="GO:0005789">
    <property type="term" value="C:endoplasmic reticulum membrane"/>
    <property type="evidence" value="ECO:0007669"/>
    <property type="project" value="TreeGrafter"/>
</dbReference>
<organism evidence="4 5">
    <name type="scientific">Pristionchus entomophagus</name>
    <dbReference type="NCBI Taxonomy" id="358040"/>
    <lineage>
        <taxon>Eukaryota</taxon>
        <taxon>Metazoa</taxon>
        <taxon>Ecdysozoa</taxon>
        <taxon>Nematoda</taxon>
        <taxon>Chromadorea</taxon>
        <taxon>Rhabditida</taxon>
        <taxon>Rhabditina</taxon>
        <taxon>Diplogasteromorpha</taxon>
        <taxon>Diplogasteroidea</taxon>
        <taxon>Neodiplogasteridae</taxon>
        <taxon>Pristionchus</taxon>
    </lineage>
</organism>
<dbReference type="PROSITE" id="PS51517">
    <property type="entry name" value="NDT80"/>
    <property type="match status" value="1"/>
</dbReference>
<dbReference type="InterPro" id="IPR008967">
    <property type="entry name" value="p53-like_TF_DNA-bd_sf"/>
</dbReference>
<evidence type="ECO:0000256" key="1">
    <source>
        <dbReference type="ARBA" id="ARBA00023125"/>
    </source>
</evidence>
<keyword evidence="5" id="KW-1185">Reference proteome</keyword>
<dbReference type="InterPro" id="IPR037141">
    <property type="entry name" value="NDT80_DNA-bd_dom_sf"/>
</dbReference>
<accession>A0AAV5UJJ2</accession>
<feature type="DNA-binding region" description="NDT80" evidence="2">
    <location>
        <begin position="1"/>
        <end position="142"/>
    </location>
</feature>
<evidence type="ECO:0000313" key="5">
    <source>
        <dbReference type="Proteomes" id="UP001432027"/>
    </source>
</evidence>
<feature type="domain" description="NDT80" evidence="3">
    <location>
        <begin position="1"/>
        <end position="142"/>
    </location>
</feature>
<evidence type="ECO:0000313" key="4">
    <source>
        <dbReference type="EMBL" id="GMT06060.1"/>
    </source>
</evidence>
<protein>
    <recommendedName>
        <fullName evidence="3">NDT80 domain-containing protein</fullName>
    </recommendedName>
</protein>
<feature type="non-terminal residue" evidence="4">
    <location>
        <position position="1"/>
    </location>
</feature>
<reference evidence="4" key="1">
    <citation type="submission" date="2023-10" db="EMBL/GenBank/DDBJ databases">
        <title>Genome assembly of Pristionchus species.</title>
        <authorList>
            <person name="Yoshida K."/>
            <person name="Sommer R.J."/>
        </authorList>
    </citation>
    <scope>NUCLEOTIDE SEQUENCE</scope>
    <source>
        <strain evidence="4">RS0144</strain>
    </source>
</reference>
<name>A0AAV5UJJ2_9BILA</name>
<dbReference type="GO" id="GO:0003700">
    <property type="term" value="F:DNA-binding transcription factor activity"/>
    <property type="evidence" value="ECO:0007669"/>
    <property type="project" value="UniProtKB-UniRule"/>
</dbReference>
<evidence type="ECO:0000259" key="3">
    <source>
        <dbReference type="PROSITE" id="PS51517"/>
    </source>
</evidence>
<dbReference type="SUPFAM" id="SSF49417">
    <property type="entry name" value="p53-like transcription factors"/>
    <property type="match status" value="1"/>
</dbReference>
<comment type="caution">
    <text evidence="4">The sequence shown here is derived from an EMBL/GenBank/DDBJ whole genome shotgun (WGS) entry which is preliminary data.</text>
</comment>
<evidence type="ECO:0000256" key="2">
    <source>
        <dbReference type="PROSITE-ProRule" id="PRU00850"/>
    </source>
</evidence>
<dbReference type="Proteomes" id="UP001432027">
    <property type="component" value="Unassembled WGS sequence"/>
</dbReference>
<dbReference type="GO" id="GO:0016540">
    <property type="term" value="P:protein autoprocessing"/>
    <property type="evidence" value="ECO:0007669"/>
    <property type="project" value="TreeGrafter"/>
</dbReference>
<keyword evidence="1 2" id="KW-0238">DNA-binding</keyword>
<dbReference type="GO" id="GO:0043565">
    <property type="term" value="F:sequence-specific DNA binding"/>
    <property type="evidence" value="ECO:0007669"/>
    <property type="project" value="TreeGrafter"/>
</dbReference>
<sequence length="142" mass="16422">SFINHKRNHTEITVHIECHSDHPPVFISVNGVWKPISQLQLAICGVKDEDLAEEVEIMQMESDRRKATSHLIQPCVLEMLRPRKVQNVVVPRLQFVKSTDGNQKIRTPKQRYYRLVVRLMAVTGDGPVHVVQSYISDRFIVR</sequence>
<dbReference type="InterPro" id="IPR051577">
    <property type="entry name" value="MRF-like"/>
</dbReference>
<dbReference type="PANTHER" id="PTHR13029">
    <property type="match status" value="1"/>
</dbReference>
<proteinExistence type="predicted"/>
<dbReference type="Pfam" id="PF05224">
    <property type="entry name" value="NDT80_PhoG"/>
    <property type="match status" value="1"/>
</dbReference>
<gene>
    <name evidence="4" type="ORF">PENTCL1PPCAC_28234</name>
</gene>
<dbReference type="AlphaFoldDB" id="A0AAV5UJJ2"/>
<dbReference type="EMBL" id="BTSX01000006">
    <property type="protein sequence ID" value="GMT06060.1"/>
    <property type="molecule type" value="Genomic_DNA"/>
</dbReference>
<feature type="non-terminal residue" evidence="4">
    <location>
        <position position="142"/>
    </location>
</feature>
<dbReference type="GO" id="GO:0045893">
    <property type="term" value="P:positive regulation of DNA-templated transcription"/>
    <property type="evidence" value="ECO:0007669"/>
    <property type="project" value="TreeGrafter"/>
</dbReference>
<dbReference type="GO" id="GO:0005634">
    <property type="term" value="C:nucleus"/>
    <property type="evidence" value="ECO:0007669"/>
    <property type="project" value="TreeGrafter"/>
</dbReference>
<dbReference type="Gene3D" id="2.60.40.1390">
    <property type="entry name" value="NDT80 DNA-binding domain"/>
    <property type="match status" value="2"/>
</dbReference>
<dbReference type="PANTHER" id="PTHR13029:SF18">
    <property type="entry name" value="MYELIN REGULATORY FACTOR HOMOLOG 1"/>
    <property type="match status" value="1"/>
</dbReference>